<keyword evidence="3" id="KW-1185">Reference proteome</keyword>
<evidence type="ECO:0000313" key="3">
    <source>
        <dbReference type="Proteomes" id="UP001221142"/>
    </source>
</evidence>
<name>A0AAD7FB62_9AGAR</name>
<dbReference type="AlphaFoldDB" id="A0AAD7FB62"/>
<gene>
    <name evidence="2" type="ORF">FB45DRAFT_1111935</name>
</gene>
<accession>A0AAD7FB62</accession>
<sequence length="280" mass="31587">MTTKVNPALGKLDETATEPESSESASETDEPTPRVTPQHQETDSMDTDAESVDGSTTPTPINFLNIPVDNTAEEEEEDEFDFDIPGIVQTTQQLSEQEVAKILKQALDLDEEDYGMLLEYQISKGQPWRSFDQMPHPPNSLILPPCALKPKQIQLGDQDFGCFKSNRSTCNIQFRHPVTRAIMTGIIDEIWQIPLERHLQTFIMVQKHKLLSDTLLQKTPFPTFPLFEVTAVHAQHSNEFCIIEPEHIIAHLTGYQRPKGTFGINKAILVICHAANRGRR</sequence>
<evidence type="ECO:0000313" key="2">
    <source>
        <dbReference type="EMBL" id="KAJ7613440.1"/>
    </source>
</evidence>
<proteinExistence type="predicted"/>
<dbReference type="Proteomes" id="UP001221142">
    <property type="component" value="Unassembled WGS sequence"/>
</dbReference>
<feature type="region of interest" description="Disordered" evidence="1">
    <location>
        <begin position="1"/>
        <end position="65"/>
    </location>
</feature>
<feature type="compositionally biased region" description="Polar residues" evidence="1">
    <location>
        <begin position="53"/>
        <end position="62"/>
    </location>
</feature>
<protein>
    <submittedName>
        <fullName evidence="2">Uncharacterized protein</fullName>
    </submittedName>
</protein>
<evidence type="ECO:0000256" key="1">
    <source>
        <dbReference type="SAM" id="MobiDB-lite"/>
    </source>
</evidence>
<organism evidence="2 3">
    <name type="scientific">Roridomyces roridus</name>
    <dbReference type="NCBI Taxonomy" id="1738132"/>
    <lineage>
        <taxon>Eukaryota</taxon>
        <taxon>Fungi</taxon>
        <taxon>Dikarya</taxon>
        <taxon>Basidiomycota</taxon>
        <taxon>Agaricomycotina</taxon>
        <taxon>Agaricomycetes</taxon>
        <taxon>Agaricomycetidae</taxon>
        <taxon>Agaricales</taxon>
        <taxon>Marasmiineae</taxon>
        <taxon>Mycenaceae</taxon>
        <taxon>Roridomyces</taxon>
    </lineage>
</organism>
<feature type="compositionally biased region" description="Acidic residues" evidence="1">
    <location>
        <begin position="15"/>
        <end position="30"/>
    </location>
</feature>
<reference evidence="2" key="1">
    <citation type="submission" date="2023-03" db="EMBL/GenBank/DDBJ databases">
        <title>Massive genome expansion in bonnet fungi (Mycena s.s.) driven by repeated elements and novel gene families across ecological guilds.</title>
        <authorList>
            <consortium name="Lawrence Berkeley National Laboratory"/>
            <person name="Harder C.B."/>
            <person name="Miyauchi S."/>
            <person name="Viragh M."/>
            <person name="Kuo A."/>
            <person name="Thoen E."/>
            <person name="Andreopoulos B."/>
            <person name="Lu D."/>
            <person name="Skrede I."/>
            <person name="Drula E."/>
            <person name="Henrissat B."/>
            <person name="Morin E."/>
            <person name="Kohler A."/>
            <person name="Barry K."/>
            <person name="LaButti K."/>
            <person name="Morin E."/>
            <person name="Salamov A."/>
            <person name="Lipzen A."/>
            <person name="Mereny Z."/>
            <person name="Hegedus B."/>
            <person name="Baldrian P."/>
            <person name="Stursova M."/>
            <person name="Weitz H."/>
            <person name="Taylor A."/>
            <person name="Grigoriev I.V."/>
            <person name="Nagy L.G."/>
            <person name="Martin F."/>
            <person name="Kauserud H."/>
        </authorList>
    </citation>
    <scope>NUCLEOTIDE SEQUENCE</scope>
    <source>
        <strain evidence="2">9284</strain>
    </source>
</reference>
<dbReference type="EMBL" id="JARKIF010000028">
    <property type="protein sequence ID" value="KAJ7613440.1"/>
    <property type="molecule type" value="Genomic_DNA"/>
</dbReference>
<comment type="caution">
    <text evidence="2">The sequence shown here is derived from an EMBL/GenBank/DDBJ whole genome shotgun (WGS) entry which is preliminary data.</text>
</comment>